<dbReference type="PANTHER" id="PTHR34009:SF2">
    <property type="entry name" value="PROTEIN STAR"/>
    <property type="match status" value="1"/>
</dbReference>
<dbReference type="InterPro" id="IPR006342">
    <property type="entry name" value="FkbM_mtfrase"/>
</dbReference>
<dbReference type="GO" id="GO:0005789">
    <property type="term" value="C:endoplasmic reticulum membrane"/>
    <property type="evidence" value="ECO:0007669"/>
    <property type="project" value="TreeGrafter"/>
</dbReference>
<name>A0AAD9JFD3_9ANNE</name>
<dbReference type="SUPFAM" id="SSF53335">
    <property type="entry name" value="S-adenosyl-L-methionine-dependent methyltransferases"/>
    <property type="match status" value="1"/>
</dbReference>
<evidence type="ECO:0000259" key="2">
    <source>
        <dbReference type="Pfam" id="PF05050"/>
    </source>
</evidence>
<protein>
    <recommendedName>
        <fullName evidence="2">Methyltransferase FkbM domain-containing protein</fullName>
    </recommendedName>
</protein>
<dbReference type="GO" id="GO:0005886">
    <property type="term" value="C:plasma membrane"/>
    <property type="evidence" value="ECO:0007669"/>
    <property type="project" value="TreeGrafter"/>
</dbReference>
<dbReference type="GO" id="GO:0016197">
    <property type="term" value="P:endosomal transport"/>
    <property type="evidence" value="ECO:0007669"/>
    <property type="project" value="TreeGrafter"/>
</dbReference>
<proteinExistence type="predicted"/>
<dbReference type="GO" id="GO:0031902">
    <property type="term" value="C:late endosome membrane"/>
    <property type="evidence" value="ECO:0007669"/>
    <property type="project" value="TreeGrafter"/>
</dbReference>
<dbReference type="EMBL" id="JAODUP010000344">
    <property type="protein sequence ID" value="KAK2151966.1"/>
    <property type="molecule type" value="Genomic_DNA"/>
</dbReference>
<accession>A0AAD9JFD3</accession>
<comment type="caution">
    <text evidence="3">The sequence shown here is derived from an EMBL/GenBank/DDBJ whole genome shotgun (WGS) entry which is preliminary data.</text>
</comment>
<sequence length="320" mass="36810">MARVYLLYALCNILTIFITLKWLHERKRIVTKEIIRYRYRNQLLNQPFSGSDEELRLKFQLLINKSVDALDEELVELARQVIEPPSERRTKARTVPVTPQIKDVIEILGKKRHGFFVECGAYDGESASNTFYLEKRLGWSGLLIESDYLVYTKLRAISRHSYTINACLGPTTHPEMIEISSSAIGGGKLVYNGTYGEKDKRFGDRLGDMVPCFPLDTLLAAMDRRHVDYLSLDVEGYELDILRSISWDKFIIDVISVEYVMLKEGKKALKDYMETIGYVTFDDINYSDEDFESSIAVYQQYNEEEKFSGSSDISRSMSSA</sequence>
<dbReference type="Proteomes" id="UP001208570">
    <property type="component" value="Unassembled WGS sequence"/>
</dbReference>
<gene>
    <name evidence="3" type="ORF">LSH36_344g03039</name>
</gene>
<evidence type="ECO:0000256" key="1">
    <source>
        <dbReference type="SAM" id="Phobius"/>
    </source>
</evidence>
<reference evidence="3" key="1">
    <citation type="journal article" date="2023" name="Mol. Biol. Evol.">
        <title>Third-Generation Sequencing Reveals the Adaptive Role of the Epigenome in Three Deep-Sea Polychaetes.</title>
        <authorList>
            <person name="Perez M."/>
            <person name="Aroh O."/>
            <person name="Sun Y."/>
            <person name="Lan Y."/>
            <person name="Juniper S.K."/>
            <person name="Young C.R."/>
            <person name="Angers B."/>
            <person name="Qian P.Y."/>
        </authorList>
    </citation>
    <scope>NUCLEOTIDE SEQUENCE</scope>
    <source>
        <strain evidence="3">P08H-3</strain>
    </source>
</reference>
<keyword evidence="4" id="KW-1185">Reference proteome</keyword>
<dbReference type="GO" id="GO:0006888">
    <property type="term" value="P:endoplasmic reticulum to Golgi vesicle-mediated transport"/>
    <property type="evidence" value="ECO:0007669"/>
    <property type="project" value="TreeGrafter"/>
</dbReference>
<keyword evidence="1" id="KW-1133">Transmembrane helix</keyword>
<evidence type="ECO:0000313" key="4">
    <source>
        <dbReference type="Proteomes" id="UP001208570"/>
    </source>
</evidence>
<dbReference type="InterPro" id="IPR053202">
    <property type="entry name" value="EGF_Rcpt_Signaling_Reg"/>
</dbReference>
<evidence type="ECO:0000313" key="3">
    <source>
        <dbReference type="EMBL" id="KAK2151966.1"/>
    </source>
</evidence>
<dbReference type="InterPro" id="IPR029063">
    <property type="entry name" value="SAM-dependent_MTases_sf"/>
</dbReference>
<dbReference type="Pfam" id="PF05050">
    <property type="entry name" value="Methyltransf_21"/>
    <property type="match status" value="1"/>
</dbReference>
<keyword evidence="1" id="KW-0472">Membrane</keyword>
<feature type="transmembrane region" description="Helical" evidence="1">
    <location>
        <begin position="6"/>
        <end position="23"/>
    </location>
</feature>
<dbReference type="Gene3D" id="3.40.50.150">
    <property type="entry name" value="Vaccinia Virus protein VP39"/>
    <property type="match status" value="1"/>
</dbReference>
<dbReference type="PANTHER" id="PTHR34009">
    <property type="entry name" value="PROTEIN STAR"/>
    <property type="match status" value="1"/>
</dbReference>
<keyword evidence="1" id="KW-0812">Transmembrane</keyword>
<feature type="domain" description="Methyltransferase FkbM" evidence="2">
    <location>
        <begin position="118"/>
        <end position="274"/>
    </location>
</feature>
<dbReference type="AlphaFoldDB" id="A0AAD9JFD3"/>
<dbReference type="GO" id="GO:0005794">
    <property type="term" value="C:Golgi apparatus"/>
    <property type="evidence" value="ECO:0007669"/>
    <property type="project" value="TreeGrafter"/>
</dbReference>
<organism evidence="3 4">
    <name type="scientific">Paralvinella palmiformis</name>
    <dbReference type="NCBI Taxonomy" id="53620"/>
    <lineage>
        <taxon>Eukaryota</taxon>
        <taxon>Metazoa</taxon>
        <taxon>Spiralia</taxon>
        <taxon>Lophotrochozoa</taxon>
        <taxon>Annelida</taxon>
        <taxon>Polychaeta</taxon>
        <taxon>Sedentaria</taxon>
        <taxon>Canalipalpata</taxon>
        <taxon>Terebellida</taxon>
        <taxon>Terebelliformia</taxon>
        <taxon>Alvinellidae</taxon>
        <taxon>Paralvinella</taxon>
    </lineage>
</organism>